<reference evidence="2" key="1">
    <citation type="submission" date="2020-09" db="EMBL/GenBank/DDBJ databases">
        <title>Genome-Enabled Discovery of Anthraquinone Biosynthesis in Senna tora.</title>
        <authorList>
            <person name="Kang S.-H."/>
            <person name="Pandey R.P."/>
            <person name="Lee C.-M."/>
            <person name="Sim J.-S."/>
            <person name="Jeong J.-T."/>
            <person name="Choi B.-S."/>
            <person name="Jung M."/>
            <person name="Ginzburg D."/>
            <person name="Zhao K."/>
            <person name="Won S.Y."/>
            <person name="Oh T.-J."/>
            <person name="Yu Y."/>
            <person name="Kim N.-H."/>
            <person name="Lee O.R."/>
            <person name="Lee T.-H."/>
            <person name="Bashyal P."/>
            <person name="Kim T.-S."/>
            <person name="Lee W.-H."/>
            <person name="Kawkins C."/>
            <person name="Kim C.-K."/>
            <person name="Kim J.S."/>
            <person name="Ahn B.O."/>
            <person name="Rhee S.Y."/>
            <person name="Sohng J.K."/>
        </authorList>
    </citation>
    <scope>NUCLEOTIDE SEQUENCE</scope>
    <source>
        <tissue evidence="2">Leaf</tissue>
    </source>
</reference>
<accession>A0A834TSE9</accession>
<sequence>MEWKQINIGSPLNNILLGVGDKTCRELMLPTSFSKVVVLHCSTYKIFRKKIFMKEQNEKGEKSFQDNGETVLDRVLQKGKVYRPKGQKQIKQVKESCPPKVKTIPSKGTKTN</sequence>
<name>A0A834TSE9_9FABA</name>
<evidence type="ECO:0000256" key="1">
    <source>
        <dbReference type="SAM" id="MobiDB-lite"/>
    </source>
</evidence>
<gene>
    <name evidence="2" type="ORF">G2W53_017691</name>
</gene>
<proteinExistence type="predicted"/>
<dbReference type="Proteomes" id="UP000634136">
    <property type="component" value="Unassembled WGS sequence"/>
</dbReference>
<comment type="caution">
    <text evidence="2">The sequence shown here is derived from an EMBL/GenBank/DDBJ whole genome shotgun (WGS) entry which is preliminary data.</text>
</comment>
<protein>
    <submittedName>
        <fullName evidence="2">Uncharacterized protein</fullName>
    </submittedName>
</protein>
<organism evidence="2 3">
    <name type="scientific">Senna tora</name>
    <dbReference type="NCBI Taxonomy" id="362788"/>
    <lineage>
        <taxon>Eukaryota</taxon>
        <taxon>Viridiplantae</taxon>
        <taxon>Streptophyta</taxon>
        <taxon>Embryophyta</taxon>
        <taxon>Tracheophyta</taxon>
        <taxon>Spermatophyta</taxon>
        <taxon>Magnoliopsida</taxon>
        <taxon>eudicotyledons</taxon>
        <taxon>Gunneridae</taxon>
        <taxon>Pentapetalae</taxon>
        <taxon>rosids</taxon>
        <taxon>fabids</taxon>
        <taxon>Fabales</taxon>
        <taxon>Fabaceae</taxon>
        <taxon>Caesalpinioideae</taxon>
        <taxon>Cassia clade</taxon>
        <taxon>Senna</taxon>
    </lineage>
</organism>
<evidence type="ECO:0000313" key="3">
    <source>
        <dbReference type="Proteomes" id="UP000634136"/>
    </source>
</evidence>
<evidence type="ECO:0000313" key="2">
    <source>
        <dbReference type="EMBL" id="KAF7826527.1"/>
    </source>
</evidence>
<feature type="region of interest" description="Disordered" evidence="1">
    <location>
        <begin position="82"/>
        <end position="112"/>
    </location>
</feature>
<keyword evidence="3" id="KW-1185">Reference proteome</keyword>
<dbReference type="AlphaFoldDB" id="A0A834TSE9"/>
<dbReference type="EMBL" id="JAAIUW010000006">
    <property type="protein sequence ID" value="KAF7826527.1"/>
    <property type="molecule type" value="Genomic_DNA"/>
</dbReference>